<feature type="compositionally biased region" description="Acidic residues" evidence="2">
    <location>
        <begin position="423"/>
        <end position="432"/>
    </location>
</feature>
<dbReference type="InterPro" id="IPR027417">
    <property type="entry name" value="P-loop_NTPase"/>
</dbReference>
<feature type="region of interest" description="Disordered" evidence="2">
    <location>
        <begin position="402"/>
        <end position="444"/>
    </location>
</feature>
<evidence type="ECO:0000313" key="5">
    <source>
        <dbReference type="Proteomes" id="UP000245464"/>
    </source>
</evidence>
<evidence type="ECO:0000313" key="3">
    <source>
        <dbReference type="EMBL" id="KAF7569480.1"/>
    </source>
</evidence>
<organism evidence="3 5">
    <name type="scientific">Pyrenophora tritici-repentis</name>
    <dbReference type="NCBI Taxonomy" id="45151"/>
    <lineage>
        <taxon>Eukaryota</taxon>
        <taxon>Fungi</taxon>
        <taxon>Dikarya</taxon>
        <taxon>Ascomycota</taxon>
        <taxon>Pezizomycotina</taxon>
        <taxon>Dothideomycetes</taxon>
        <taxon>Pleosporomycetidae</taxon>
        <taxon>Pleosporales</taxon>
        <taxon>Pleosporineae</taxon>
        <taxon>Pleosporaceae</taxon>
        <taxon>Pyrenophora</taxon>
    </lineage>
</organism>
<dbReference type="SUPFAM" id="SSF52540">
    <property type="entry name" value="P-loop containing nucleoside triphosphate hydrolases"/>
    <property type="match status" value="1"/>
</dbReference>
<evidence type="ECO:0000256" key="1">
    <source>
        <dbReference type="SAM" id="Coils"/>
    </source>
</evidence>
<dbReference type="Proteomes" id="UP000245464">
    <property type="component" value="Chromosome 6"/>
</dbReference>
<dbReference type="AlphaFoldDB" id="A0A2W1HDR4"/>
<evidence type="ECO:0000313" key="6">
    <source>
        <dbReference type="Proteomes" id="UP000249757"/>
    </source>
</evidence>
<dbReference type="EMBL" id="NRDI02000017">
    <property type="protein sequence ID" value="KAI1510396.1"/>
    <property type="molecule type" value="Genomic_DNA"/>
</dbReference>
<dbReference type="PANTHER" id="PTHR37535:SF4">
    <property type="entry name" value="FLUG DOMAIN-CONTAINING PROTEIN"/>
    <property type="match status" value="1"/>
</dbReference>
<proteinExistence type="predicted"/>
<keyword evidence="6" id="KW-1185">Reference proteome</keyword>
<reference evidence="3 5" key="1">
    <citation type="journal article" date="2018" name="BMC Genomics">
        <title>Comparative genomics of the wheat fungal pathogen Pyrenophora tritici-repentis reveals chromosomal variations and genome plasticity.</title>
        <authorList>
            <person name="Moolhuijzen P."/>
            <person name="See P.T."/>
            <person name="Hane J.K."/>
            <person name="Shi G."/>
            <person name="Liu Z."/>
            <person name="Oliver R.P."/>
            <person name="Moffat C.S."/>
        </authorList>
    </citation>
    <scope>NUCLEOTIDE SEQUENCE [LARGE SCALE GENOMIC DNA]</scope>
    <source>
        <strain evidence="3">M4</strain>
    </source>
</reference>
<reference evidence="6" key="4">
    <citation type="journal article" date="2022" name="Microb. Genom.">
        <title>A global pangenome for the wheat fungal pathogen Pyrenophora tritici-repentis and prediction of effector protein structural homology.</title>
        <authorList>
            <person name="Moolhuijzen P.M."/>
            <person name="See P.T."/>
            <person name="Shi G."/>
            <person name="Powell H.R."/>
            <person name="Cockram J."/>
            <person name="Jorgensen L.N."/>
            <person name="Benslimane H."/>
            <person name="Strelkov S.E."/>
            <person name="Turner J."/>
            <person name="Liu Z."/>
            <person name="Moffat C.S."/>
        </authorList>
    </citation>
    <scope>NUCLEOTIDE SEQUENCE [LARGE SCALE GENOMIC DNA]</scope>
</reference>
<dbReference type="InterPro" id="IPR021842">
    <property type="entry name" value="DUF3435"/>
</dbReference>
<comment type="caution">
    <text evidence="3">The sequence shown here is derived from an EMBL/GenBank/DDBJ whole genome shotgun (WGS) entry which is preliminary data.</text>
</comment>
<reference evidence="4" key="2">
    <citation type="submission" date="2021-05" db="EMBL/GenBank/DDBJ databases">
        <authorList>
            <person name="Moolhuijzen P.M."/>
            <person name="Moffat C.S."/>
        </authorList>
    </citation>
    <scope>NUCLEOTIDE SEQUENCE</scope>
    <source>
        <strain evidence="4">86-124</strain>
    </source>
</reference>
<feature type="compositionally biased region" description="Low complexity" evidence="2">
    <location>
        <begin position="433"/>
        <end position="444"/>
    </location>
</feature>
<evidence type="ECO:0000256" key="2">
    <source>
        <dbReference type="SAM" id="MobiDB-lite"/>
    </source>
</evidence>
<feature type="coiled-coil region" evidence="1">
    <location>
        <begin position="686"/>
        <end position="736"/>
    </location>
</feature>
<evidence type="ECO:0000313" key="4">
    <source>
        <dbReference type="EMBL" id="KAI1510396.1"/>
    </source>
</evidence>
<dbReference type="PANTHER" id="PTHR37535">
    <property type="entry name" value="FLUG DOMAIN PROTEIN"/>
    <property type="match status" value="1"/>
</dbReference>
<dbReference type="Proteomes" id="UP000249757">
    <property type="component" value="Unassembled WGS sequence"/>
</dbReference>
<dbReference type="Pfam" id="PF17784">
    <property type="entry name" value="Sulfotransfer_4"/>
    <property type="match status" value="1"/>
</dbReference>
<protein>
    <submittedName>
        <fullName evidence="4">DUF3435 containing protein</fullName>
    </submittedName>
    <submittedName>
        <fullName evidence="3">DUF3435 domain containing protein</fullName>
    </submittedName>
</protein>
<name>A0A2W1HDR4_9PLEO</name>
<accession>A0A2W1HDR4</accession>
<dbReference type="EMBL" id="NQIK02000006">
    <property type="protein sequence ID" value="KAF7569480.1"/>
    <property type="molecule type" value="Genomic_DNA"/>
</dbReference>
<gene>
    <name evidence="4" type="ORF">Ptr86124_010842</name>
    <name evidence="3" type="ORF">PtrM4_118950</name>
</gene>
<reference evidence="4" key="3">
    <citation type="journal article" date="2022" name="bioRxiv">
        <title>A global pangenome for the wheat fungal pathogen Pyrenophora tritici-repentis and prediction of effector protein structural homology.</title>
        <authorList>
            <person name="Moolhuijzen P."/>
            <person name="See P.T."/>
            <person name="Shi G."/>
            <person name="Powell H.R."/>
            <person name="Cockram J."/>
            <person name="Jorgensen L.N."/>
            <person name="Benslimane H."/>
            <person name="Strelkov S.E."/>
            <person name="Turner J."/>
            <person name="Liu Z."/>
            <person name="Moffat C.S."/>
        </authorList>
    </citation>
    <scope>NUCLEOTIDE SEQUENCE</scope>
    <source>
        <strain evidence="4">86-124</strain>
    </source>
</reference>
<dbReference type="Pfam" id="PF11917">
    <property type="entry name" value="DUF3435"/>
    <property type="match status" value="1"/>
</dbReference>
<dbReference type="Gene3D" id="3.40.50.300">
    <property type="entry name" value="P-loop containing nucleotide triphosphate hydrolases"/>
    <property type="match status" value="1"/>
</dbReference>
<keyword evidence="1" id="KW-0175">Coiled coil</keyword>
<sequence length="937" mass="107120">MSLTPAPQRLIDREERTRKKPMRILVLGMCRTGTSTLAVALRKLGYTSHQMRDILTKPSELSLWQEAINVTLLAPADRPSSQRKMAPYSTAEFDKLLADYDVAMDLPSCIFANQLIQAYPDAKVILTTRNYDDWEASMRESIWCLDTWTLFTFCRRFNITQLAPLTQLVHSIFRVHSNNAYGGSAAKTAFNSHYDNVRDMVPKDRLLELNTDDDMSWGPLCKFLGHEVPKEGFPALKEEKAMRSGLEAAWWGMVSYCDERFPDKYAQDPVEFIQAATAADYKAFCNWILDKYPGVQKKSSLHQYWRQAKMLYKRHARKRLHQDLIDDVNKHITKITRKYQLDISPPKRPVLSVDGLLVLLHHNMVLDTTVLPDEEHRILIALLLLFAAYTGARPVSLVDASMKDPAERTTDKVRDPAIRFYDSSEEDEDDTSATESGSSESVPESEQLKSILYEHVTLVAVRVQGRVRLAMWVTLIHTKGEDRKPQPKTFKMYQNKNPLLCPIAHMVALGLHHNAFAASSISSPEAILRAHIPARKSCRIFRWKKDMLQTPVFREPARARGQALSESPATPLRAQTAARYLKRLGRDVGMEQSVTQSCIRRGVGNGVDSSGTVGERDQVMGHSYSEIFQFYINPNVKCDVQAAFLEEPSDKILMKVLGSMSLTRDPLAPTRLEPDDARSIQQDPTVVRLRLRRDALTKEIKDIQQHPELSNGAKRKVELIDRRKAAEADLRQKKKLLRDRLMRRIRQRYFAENDTRELEEEDDLLLDGGDENNPTMVYALKERASVVALLSRSPVDLDEPDALDRRIQLVRYMKELCCRREARRRVTASKALPPTTSEDENVTLPTPLECDRRQCLFCIGDRSLPASQRTFCWSRPSKMMDHIEKIHLYPLEPDSRIPCPHPGCRDNKVVLDGVSHFKAHALRIHKITLRFPKVTSF</sequence>
<feature type="compositionally biased region" description="Basic and acidic residues" evidence="2">
    <location>
        <begin position="402"/>
        <end position="417"/>
    </location>
</feature>
<dbReference type="InterPro" id="IPR040632">
    <property type="entry name" value="Sulfotransfer_4"/>
</dbReference>